<dbReference type="PANTHER" id="PTHR42886">
    <property type="entry name" value="RE40534P-RELATED"/>
    <property type="match status" value="1"/>
</dbReference>
<protein>
    <submittedName>
        <fullName evidence="2">Esterase-like protein</fullName>
    </submittedName>
</protein>
<evidence type="ECO:0000259" key="1">
    <source>
        <dbReference type="Pfam" id="PF12697"/>
    </source>
</evidence>
<feature type="domain" description="AB hydrolase-1" evidence="1">
    <location>
        <begin position="28"/>
        <end position="268"/>
    </location>
</feature>
<dbReference type="InterPro" id="IPR029058">
    <property type="entry name" value="AB_hydrolase_fold"/>
</dbReference>
<gene>
    <name evidence="2" type="ORF">DUNSADRAFT_15516</name>
</gene>
<evidence type="ECO:0000313" key="2">
    <source>
        <dbReference type="EMBL" id="KAF5840806.1"/>
    </source>
</evidence>
<reference evidence="2" key="1">
    <citation type="submission" date="2017-08" db="EMBL/GenBank/DDBJ databases">
        <authorList>
            <person name="Polle J.E."/>
            <person name="Barry K."/>
            <person name="Cushman J."/>
            <person name="Schmutz J."/>
            <person name="Tran D."/>
            <person name="Hathwaick L.T."/>
            <person name="Yim W.C."/>
            <person name="Jenkins J."/>
            <person name="Mckie-Krisberg Z.M."/>
            <person name="Prochnik S."/>
            <person name="Lindquist E."/>
            <person name="Dockter R.B."/>
            <person name="Adam C."/>
            <person name="Molina H."/>
            <person name="Bunkerborg J."/>
            <person name="Jin E."/>
            <person name="Buchheim M."/>
            <person name="Magnuson J."/>
        </authorList>
    </citation>
    <scope>NUCLEOTIDE SEQUENCE</scope>
    <source>
        <strain evidence="2">CCAP 19/18</strain>
    </source>
</reference>
<sequence length="287" mass="32080">MRLCRRRYHFPDNPHLQDPSTANARPPLLFVHGSYHAAWCWAEKWMPYFSSHGFNTYAVSLRAQGNSDCISNEKDTPVVVAGTLDSHCQDLGDLIAEFPKAPVVVGHSFGGLILQKYLSCMKDESEGSSGLPQVAGTGFVCCVPPSGNKDMVFRFIKKDLWASIKITYGFVFKSFQKSLDAARELFFSDDLPQEDLERKRRRKGYKAVPAMVPLPAPPAHAPPAFVLGGEDDKVVDIEAVQELASVYKVKPIILPKMAHDCMLDTRWEQAAIELERWLLETVLPATK</sequence>
<evidence type="ECO:0000313" key="3">
    <source>
        <dbReference type="Proteomes" id="UP000815325"/>
    </source>
</evidence>
<organism evidence="2 3">
    <name type="scientific">Dunaliella salina</name>
    <name type="common">Green alga</name>
    <name type="synonym">Protococcus salinus</name>
    <dbReference type="NCBI Taxonomy" id="3046"/>
    <lineage>
        <taxon>Eukaryota</taxon>
        <taxon>Viridiplantae</taxon>
        <taxon>Chlorophyta</taxon>
        <taxon>core chlorophytes</taxon>
        <taxon>Chlorophyceae</taxon>
        <taxon>CS clade</taxon>
        <taxon>Chlamydomonadales</taxon>
        <taxon>Dunaliellaceae</taxon>
        <taxon>Dunaliella</taxon>
    </lineage>
</organism>
<proteinExistence type="predicted"/>
<comment type="caution">
    <text evidence="2">The sequence shown here is derived from an EMBL/GenBank/DDBJ whole genome shotgun (WGS) entry which is preliminary data.</text>
</comment>
<accession>A0ABQ7H1S4</accession>
<dbReference type="Pfam" id="PF12697">
    <property type="entry name" value="Abhydrolase_6"/>
    <property type="match status" value="1"/>
</dbReference>
<dbReference type="SUPFAM" id="SSF53474">
    <property type="entry name" value="alpha/beta-Hydrolases"/>
    <property type="match status" value="1"/>
</dbReference>
<keyword evidence="3" id="KW-1185">Reference proteome</keyword>
<dbReference type="Proteomes" id="UP000815325">
    <property type="component" value="Unassembled WGS sequence"/>
</dbReference>
<dbReference type="InterPro" id="IPR000073">
    <property type="entry name" value="AB_hydrolase_1"/>
</dbReference>
<dbReference type="PANTHER" id="PTHR42886:SF42">
    <property type="entry name" value="ALPHA_BETA-HYDROLASES SUPERFAMILY PROTEIN"/>
    <property type="match status" value="1"/>
</dbReference>
<dbReference type="Gene3D" id="3.40.50.1820">
    <property type="entry name" value="alpha/beta hydrolase"/>
    <property type="match status" value="1"/>
</dbReference>
<dbReference type="EMBL" id="MU069503">
    <property type="protein sequence ID" value="KAF5840806.1"/>
    <property type="molecule type" value="Genomic_DNA"/>
</dbReference>
<name>A0ABQ7H1S4_DUNSA</name>